<evidence type="ECO:0000256" key="1">
    <source>
        <dbReference type="SAM" id="MobiDB-lite"/>
    </source>
</evidence>
<proteinExistence type="predicted"/>
<feature type="compositionally biased region" description="Basic and acidic residues" evidence="1">
    <location>
        <begin position="52"/>
        <end position="68"/>
    </location>
</feature>
<keyword evidence="3" id="KW-1185">Reference proteome</keyword>
<accession>A0AAX3ZWQ1</accession>
<dbReference type="EMBL" id="OR420734">
    <property type="protein sequence ID" value="WMM94926.1"/>
    <property type="molecule type" value="Genomic_DNA"/>
</dbReference>
<reference evidence="2 3" key="1">
    <citation type="submission" date="2023-08" db="EMBL/GenBank/DDBJ databases">
        <authorList>
            <person name="Du S."/>
            <person name="Wu Z."/>
            <person name="Wu Y."/>
            <person name="Yang M."/>
            <person name="Shao J."/>
            <person name="Liu H."/>
            <person name="Zhao Y."/>
            <person name="Zhang Z."/>
        </authorList>
    </citation>
    <scope>NUCLEOTIDE SEQUENCE [LARGE SCALE GENOMIC DNA]</scope>
</reference>
<feature type="region of interest" description="Disordered" evidence="1">
    <location>
        <begin position="47"/>
        <end position="68"/>
    </location>
</feature>
<sequence>MITLEDIKRLFHKKQEDEIMGDLPEGRSPLPNEWFVDRAKALQNIREFDDEERQRAKQKEEKNRERKD</sequence>
<organism evidence="2 3">
    <name type="scientific">Roseobacter phage CRP-804</name>
    <dbReference type="NCBI Taxonomy" id="3072850"/>
    <lineage>
        <taxon>Viruses</taxon>
        <taxon>Duplodnaviria</taxon>
        <taxon>Heunggongvirae</taxon>
        <taxon>Uroviricota</taxon>
        <taxon>Caudoviricetes</taxon>
        <taxon>Autographivirales</taxon>
        <taxon>Autographivirales incertae sedis</taxon>
        <taxon>Triteiavirus</taxon>
        <taxon>Triteiavirus CRP804</taxon>
    </lineage>
</organism>
<dbReference type="Proteomes" id="UP001301871">
    <property type="component" value="Segment"/>
</dbReference>
<name>A0AAX3ZWQ1_9CAUD</name>
<gene>
    <name evidence="2" type="ORF">CRP804_gp48</name>
</gene>
<evidence type="ECO:0000313" key="2">
    <source>
        <dbReference type="EMBL" id="WMM94926.1"/>
    </source>
</evidence>
<evidence type="ECO:0000313" key="3">
    <source>
        <dbReference type="Proteomes" id="UP001301871"/>
    </source>
</evidence>
<protein>
    <submittedName>
        <fullName evidence="2">Uncharacterized protein</fullName>
    </submittedName>
</protein>